<keyword evidence="4" id="KW-1185">Reference proteome</keyword>
<evidence type="ECO:0000313" key="4">
    <source>
        <dbReference type="Proteomes" id="UP001207626"/>
    </source>
</evidence>
<sequence>MLEERRGKASIGRRPAGAITTEDKLKRAEARIKLLEAENNMLKKLEALERQSRIRLKPSERFQMLNQTLRLHGLRRMTRYLCQVAEVSPSGYYRWCRLEEKRQLREAAVEREAKAGALVIKMRLERLKGIVMNHKKIRRLMRKFRLVAVIRHPYRKMAKKMLML</sequence>
<dbReference type="Pfam" id="PF13276">
    <property type="entry name" value="HTH_21"/>
    <property type="match status" value="1"/>
</dbReference>
<dbReference type="RefSeq" id="WP_087435743.1">
    <property type="nucleotide sequence ID" value="NZ_JAMDLV010000019.1"/>
</dbReference>
<gene>
    <name evidence="3" type="ORF">M5X09_15470</name>
</gene>
<keyword evidence="1" id="KW-0175">Coiled coil</keyword>
<accession>A0ABT4DWB5</accession>
<evidence type="ECO:0000259" key="2">
    <source>
        <dbReference type="Pfam" id="PF13276"/>
    </source>
</evidence>
<dbReference type="Proteomes" id="UP001207626">
    <property type="component" value="Unassembled WGS sequence"/>
</dbReference>
<proteinExistence type="predicted"/>
<protein>
    <submittedName>
        <fullName evidence="3">IS3 family transposase</fullName>
    </submittedName>
</protein>
<dbReference type="EMBL" id="JAMDLW010000020">
    <property type="protein sequence ID" value="MCY9521055.1"/>
    <property type="molecule type" value="Genomic_DNA"/>
</dbReference>
<reference evidence="3 4" key="1">
    <citation type="submission" date="2022-05" db="EMBL/GenBank/DDBJ databases">
        <title>Genome Sequencing of Bee-Associated Microbes.</title>
        <authorList>
            <person name="Dunlap C."/>
        </authorList>
    </citation>
    <scope>NUCLEOTIDE SEQUENCE [LARGE SCALE GENOMIC DNA]</scope>
    <source>
        <strain evidence="3 4">NRRL NRS-1438</strain>
    </source>
</reference>
<comment type="caution">
    <text evidence="3">The sequence shown here is derived from an EMBL/GenBank/DDBJ whole genome shotgun (WGS) entry which is preliminary data.</text>
</comment>
<feature type="domain" description="HTH-like" evidence="2">
    <location>
        <begin position="99"/>
        <end position="154"/>
    </location>
</feature>
<name>A0ABT4DWB5_9BACL</name>
<evidence type="ECO:0000313" key="3">
    <source>
        <dbReference type="EMBL" id="MCY9521055.1"/>
    </source>
</evidence>
<organism evidence="3 4">
    <name type="scientific">Paenibacillus apiarius</name>
    <dbReference type="NCBI Taxonomy" id="46240"/>
    <lineage>
        <taxon>Bacteria</taxon>
        <taxon>Bacillati</taxon>
        <taxon>Bacillota</taxon>
        <taxon>Bacilli</taxon>
        <taxon>Bacillales</taxon>
        <taxon>Paenibacillaceae</taxon>
        <taxon>Paenibacillus</taxon>
    </lineage>
</organism>
<feature type="coiled-coil region" evidence="1">
    <location>
        <begin position="18"/>
        <end position="51"/>
    </location>
</feature>
<evidence type="ECO:0000256" key="1">
    <source>
        <dbReference type="SAM" id="Coils"/>
    </source>
</evidence>
<dbReference type="InterPro" id="IPR025948">
    <property type="entry name" value="HTH-like_dom"/>
</dbReference>